<name>A0A380ZVP4_9FLAO</name>
<feature type="chain" id="PRO_5036072586" evidence="1">
    <location>
        <begin position="19"/>
        <end position="231"/>
    </location>
</feature>
<keyword evidence="2" id="KW-0472">Membrane</keyword>
<dbReference type="InterPro" id="IPR017868">
    <property type="entry name" value="Filamin/ABP280_repeat-like"/>
</dbReference>
<dbReference type="Proteomes" id="UP000270205">
    <property type="component" value="Unassembled WGS sequence"/>
</dbReference>
<gene>
    <name evidence="2" type="ORF">NCTC11661_01982</name>
    <name evidence="3" type="ORF">NCTC12929_01977</name>
</gene>
<dbReference type="InterPro" id="IPR014756">
    <property type="entry name" value="Ig_E-set"/>
</dbReference>
<evidence type="ECO:0000313" key="5">
    <source>
        <dbReference type="Proteomes" id="UP000270205"/>
    </source>
</evidence>
<dbReference type="Gene3D" id="2.60.40.10">
    <property type="entry name" value="Immunoglobulins"/>
    <property type="match status" value="1"/>
</dbReference>
<dbReference type="AlphaFoldDB" id="A0A380ZVP4"/>
<keyword evidence="1" id="KW-0732">Signal</keyword>
<dbReference type="Proteomes" id="UP000255515">
    <property type="component" value="Unassembled WGS sequence"/>
</dbReference>
<organism evidence="2 4">
    <name type="scientific">Bergeyella zoohelcum</name>
    <dbReference type="NCBI Taxonomy" id="1015"/>
    <lineage>
        <taxon>Bacteria</taxon>
        <taxon>Pseudomonadati</taxon>
        <taxon>Bacteroidota</taxon>
        <taxon>Flavobacteriia</taxon>
        <taxon>Flavobacteriales</taxon>
        <taxon>Weeksellaceae</taxon>
        <taxon>Bergeyella</taxon>
    </lineage>
</organism>
<dbReference type="EMBL" id="UYIV01000001">
    <property type="protein sequence ID" value="VDH05810.1"/>
    <property type="molecule type" value="Genomic_DNA"/>
</dbReference>
<proteinExistence type="predicted"/>
<dbReference type="InterPro" id="IPR019613">
    <property type="entry name" value="DUF4198"/>
</dbReference>
<dbReference type="SUPFAM" id="SSF49478">
    <property type="entry name" value="Cna protein B-type domain"/>
    <property type="match status" value="1"/>
</dbReference>
<dbReference type="PROSITE" id="PS50194">
    <property type="entry name" value="FILAMIN_REPEAT"/>
    <property type="match status" value="1"/>
</dbReference>
<keyword evidence="2" id="KW-0812">Transmembrane</keyword>
<dbReference type="Pfam" id="PF10670">
    <property type="entry name" value="DUF4198"/>
    <property type="match status" value="1"/>
</dbReference>
<evidence type="ECO:0000256" key="1">
    <source>
        <dbReference type="SAM" id="SignalP"/>
    </source>
</evidence>
<dbReference type="SUPFAM" id="SSF81296">
    <property type="entry name" value="E set domains"/>
    <property type="match status" value="1"/>
</dbReference>
<sequence length="231" mass="26808">MKSIINLLAICLFAFVNAHTVWIETELGGKVNKKHEIKVFFGEIEKPTPTAKWFSDIKDLELRIISPSGKVSVIKEKTQQENYYSSFFTPMEKGVYTISVKHLVKDTFKKMKITYHSVAFMSTDASNNHVKMGVSPLEMVVEHPQHKLNKENKLQFLFNGEAKSKHKVKIVSDNGWEQNAMTNVKGEVKFEPLWKGKYLVEFVNSQKEEGLHNEQPFNTDYQMWTYYVHVK</sequence>
<dbReference type="EMBL" id="UFTJ01000003">
    <property type="protein sequence ID" value="SUV52836.1"/>
    <property type="molecule type" value="Genomic_DNA"/>
</dbReference>
<accession>A0A380ZVP4</accession>
<dbReference type="RefSeq" id="WP_002663346.1">
    <property type="nucleotide sequence ID" value="NZ_UFTJ01000003.1"/>
</dbReference>
<dbReference type="InterPro" id="IPR013783">
    <property type="entry name" value="Ig-like_fold"/>
</dbReference>
<evidence type="ECO:0000313" key="4">
    <source>
        <dbReference type="Proteomes" id="UP000255515"/>
    </source>
</evidence>
<evidence type="ECO:0000313" key="3">
    <source>
        <dbReference type="EMBL" id="VDH05810.1"/>
    </source>
</evidence>
<feature type="signal peptide" evidence="1">
    <location>
        <begin position="1"/>
        <end position="18"/>
    </location>
</feature>
<reference evidence="2 4" key="1">
    <citation type="submission" date="2018-06" db="EMBL/GenBank/DDBJ databases">
        <authorList>
            <consortium name="Pathogen Informatics"/>
            <person name="Doyle S."/>
        </authorList>
    </citation>
    <scope>NUCLEOTIDE SEQUENCE [LARGE SCALE GENOMIC DNA]</scope>
    <source>
        <strain evidence="2 4">NCTC11661</strain>
    </source>
</reference>
<reference evidence="3 5" key="2">
    <citation type="submission" date="2018-11" db="EMBL/GenBank/DDBJ databases">
        <authorList>
            <consortium name="Pathogen Informatics"/>
        </authorList>
    </citation>
    <scope>NUCLEOTIDE SEQUENCE [LARGE SCALE GENOMIC DNA]</scope>
    <source>
        <strain evidence="3 5">NCTC12929</strain>
    </source>
</reference>
<evidence type="ECO:0000313" key="2">
    <source>
        <dbReference type="EMBL" id="SUV52836.1"/>
    </source>
</evidence>
<protein>
    <submittedName>
        <fullName evidence="2">Nickel uptake substrate-specific transmembrane region</fullName>
    </submittedName>
</protein>